<protein>
    <submittedName>
        <fullName evidence="1">Uncharacterized protein</fullName>
    </submittedName>
</protein>
<organism evidence="1 2">
    <name type="scientific">Phytoactinopolyspora mesophila</name>
    <dbReference type="NCBI Taxonomy" id="2650750"/>
    <lineage>
        <taxon>Bacteria</taxon>
        <taxon>Bacillati</taxon>
        <taxon>Actinomycetota</taxon>
        <taxon>Actinomycetes</taxon>
        <taxon>Jiangellales</taxon>
        <taxon>Jiangellaceae</taxon>
        <taxon>Phytoactinopolyspora</taxon>
    </lineage>
</organism>
<keyword evidence="2" id="KW-1185">Reference proteome</keyword>
<dbReference type="Proteomes" id="UP000460435">
    <property type="component" value="Unassembled WGS sequence"/>
</dbReference>
<gene>
    <name evidence="1" type="ORF">F7O44_16375</name>
</gene>
<name>A0A7K3M5W8_9ACTN</name>
<accession>A0A7K3M5W8</accession>
<dbReference type="EMBL" id="WLZY01000005">
    <property type="protein sequence ID" value="NDL58646.1"/>
    <property type="molecule type" value="Genomic_DNA"/>
</dbReference>
<dbReference type="RefSeq" id="WP_222851422.1">
    <property type="nucleotide sequence ID" value="NZ_WLZY01000005.1"/>
</dbReference>
<dbReference type="PROSITE" id="PS51257">
    <property type="entry name" value="PROKAR_LIPOPROTEIN"/>
    <property type="match status" value="1"/>
</dbReference>
<evidence type="ECO:0000313" key="2">
    <source>
        <dbReference type="Proteomes" id="UP000460435"/>
    </source>
</evidence>
<dbReference type="AlphaFoldDB" id="A0A7K3M5W8"/>
<evidence type="ECO:0000313" key="1">
    <source>
        <dbReference type="EMBL" id="NDL58646.1"/>
    </source>
</evidence>
<reference evidence="1 2" key="1">
    <citation type="submission" date="2019-11" db="EMBL/GenBank/DDBJ databases">
        <authorList>
            <person name="Li X.-J."/>
            <person name="Feng X.-M."/>
        </authorList>
    </citation>
    <scope>NUCLEOTIDE SEQUENCE [LARGE SCALE GENOMIC DNA]</scope>
    <source>
        <strain evidence="1 2">XMNu-373</strain>
    </source>
</reference>
<comment type="caution">
    <text evidence="1">The sequence shown here is derived from an EMBL/GenBank/DDBJ whole genome shotgun (WGS) entry which is preliminary data.</text>
</comment>
<proteinExistence type="predicted"/>
<sequence>MRKIGLAIIAALVATACGGDDDSNTNAEPISTAETEAATETETATAVETELDPVWNEIGMSPENSDEEITTAALEVGLGDSTDICGDVRSMGLHPFSNSFTAEFLASDIGQELQPHWDSKTTYVFFRDLCSDNEQEIETATEPEPTETPTEEDYIKRQDEMVEVIPAQFEEIEDKLISELDDVIEFDYSLEKFEFNTMNPPGRFTMTVKIDTIRPYEASEIKSDIAAWLAPHFWHPENLSFAYGEAWMLPDLVIRVDSRIYTCESEILVAADTSGSNKPHCKLSF</sequence>